<dbReference type="Gene3D" id="3.40.800.20">
    <property type="entry name" value="Histone deacetylase domain"/>
    <property type="match status" value="1"/>
</dbReference>
<protein>
    <submittedName>
        <fullName evidence="2">Histone deacetylase</fullName>
    </submittedName>
</protein>
<evidence type="ECO:0000313" key="3">
    <source>
        <dbReference type="Proteomes" id="UP000326354"/>
    </source>
</evidence>
<dbReference type="OrthoDB" id="9808367at2"/>
<dbReference type="RefSeq" id="WP_151967879.1">
    <property type="nucleotide sequence ID" value="NZ_AP019860.1"/>
</dbReference>
<dbReference type="InterPro" id="IPR037138">
    <property type="entry name" value="His_deacetylse_dom_sf"/>
</dbReference>
<gene>
    <name evidence="2" type="ORF">UABAM_02041</name>
</gene>
<dbReference type="InterPro" id="IPR023801">
    <property type="entry name" value="His_deacetylse_dom"/>
</dbReference>
<dbReference type="AlphaFoldDB" id="A0A5S9IKR9"/>
<dbReference type="Pfam" id="PF00850">
    <property type="entry name" value="Hist_deacetyl"/>
    <property type="match status" value="1"/>
</dbReference>
<evidence type="ECO:0000259" key="1">
    <source>
        <dbReference type="Pfam" id="PF00850"/>
    </source>
</evidence>
<sequence length="317" mass="36679">MKKNKIVTFYRGEQVYSIQSFDESRSPLKPKLLLEYLAEQDLDQFFEIKSDFAPFTKDQFFVAHKPEYVEGFFAGKEPYCSGHDTLGIKWSRQYAETVRYTNASFYHAIRYAIEHPNEISFSPTSGFHHAIPQHGALFCAFSGQVIASIRLYRELGVCGAYIDLDGHYGNSIEDSREFVPDLNEAVPKGWNVNIETEHEEYLKNLKIILQLLKDEFVNKKLHYVVFCHGADSHELDDIGRQLTTEEWIECSKIFYEWVNEVELETGRPLPVSLSLFGGYRRDDFRSVLSLHTIDLVKCLNILCGHNIEYQPQVQPRG</sequence>
<dbReference type="SUPFAM" id="SSF52768">
    <property type="entry name" value="Arginase/deacetylase"/>
    <property type="match status" value="1"/>
</dbReference>
<reference evidence="2 3" key="1">
    <citation type="submission" date="2019-08" db="EMBL/GenBank/DDBJ databases">
        <title>Complete genome sequence of Candidatus Uab amorphum.</title>
        <authorList>
            <person name="Shiratori T."/>
            <person name="Suzuki S."/>
            <person name="Kakizawa Y."/>
            <person name="Ishida K."/>
        </authorList>
    </citation>
    <scope>NUCLEOTIDE SEQUENCE [LARGE SCALE GENOMIC DNA]</scope>
    <source>
        <strain evidence="2 3">SRT547</strain>
    </source>
</reference>
<keyword evidence="3" id="KW-1185">Reference proteome</keyword>
<organism evidence="2 3">
    <name type="scientific">Uabimicrobium amorphum</name>
    <dbReference type="NCBI Taxonomy" id="2596890"/>
    <lineage>
        <taxon>Bacteria</taxon>
        <taxon>Pseudomonadati</taxon>
        <taxon>Planctomycetota</taxon>
        <taxon>Candidatus Uabimicrobiia</taxon>
        <taxon>Candidatus Uabimicrobiales</taxon>
        <taxon>Candidatus Uabimicrobiaceae</taxon>
        <taxon>Candidatus Uabimicrobium</taxon>
    </lineage>
</organism>
<proteinExistence type="predicted"/>
<feature type="domain" description="Histone deacetylase" evidence="1">
    <location>
        <begin position="29"/>
        <end position="175"/>
    </location>
</feature>
<dbReference type="EMBL" id="AP019860">
    <property type="protein sequence ID" value="BBM83688.1"/>
    <property type="molecule type" value="Genomic_DNA"/>
</dbReference>
<evidence type="ECO:0000313" key="2">
    <source>
        <dbReference type="EMBL" id="BBM83688.1"/>
    </source>
</evidence>
<accession>A0A5S9IKR9</accession>
<dbReference type="KEGG" id="uam:UABAM_02041"/>
<dbReference type="Proteomes" id="UP000326354">
    <property type="component" value="Chromosome"/>
</dbReference>
<dbReference type="InterPro" id="IPR023696">
    <property type="entry name" value="Ureohydrolase_dom_sf"/>
</dbReference>
<name>A0A5S9IKR9_UABAM</name>